<protein>
    <recommendedName>
        <fullName evidence="1">ACT domain-containing protein</fullName>
    </recommendedName>
</protein>
<feature type="domain" description="ACT" evidence="1">
    <location>
        <begin position="4"/>
        <end position="77"/>
    </location>
</feature>
<dbReference type="SUPFAM" id="SSF55021">
    <property type="entry name" value="ACT-like"/>
    <property type="match status" value="1"/>
</dbReference>
<proteinExistence type="predicted"/>
<dbReference type="Proteomes" id="UP000603904">
    <property type="component" value="Unassembled WGS sequence"/>
</dbReference>
<dbReference type="InterPro" id="IPR002912">
    <property type="entry name" value="ACT_dom"/>
</dbReference>
<dbReference type="EMBL" id="BOOC01000004">
    <property type="protein sequence ID" value="GIH38539.1"/>
    <property type="molecule type" value="Genomic_DNA"/>
</dbReference>
<evidence type="ECO:0000313" key="2">
    <source>
        <dbReference type="EMBL" id="GIH38539.1"/>
    </source>
</evidence>
<evidence type="ECO:0000259" key="1">
    <source>
        <dbReference type="PROSITE" id="PS51671"/>
    </source>
</evidence>
<dbReference type="Pfam" id="PF01842">
    <property type="entry name" value="ACT"/>
    <property type="match status" value="1"/>
</dbReference>
<comment type="caution">
    <text evidence="2">The sequence shown here is derived from an EMBL/GenBank/DDBJ whole genome shotgun (WGS) entry which is preliminary data.</text>
</comment>
<accession>A0ABQ4FUP6</accession>
<dbReference type="InterPro" id="IPR045865">
    <property type="entry name" value="ACT-like_dom_sf"/>
</dbReference>
<organism evidence="2 3">
    <name type="scientific">Microbispora corallina</name>
    <dbReference type="NCBI Taxonomy" id="83302"/>
    <lineage>
        <taxon>Bacteria</taxon>
        <taxon>Bacillati</taxon>
        <taxon>Actinomycetota</taxon>
        <taxon>Actinomycetes</taxon>
        <taxon>Streptosporangiales</taxon>
        <taxon>Streptosporangiaceae</taxon>
        <taxon>Microbispora</taxon>
    </lineage>
</organism>
<dbReference type="PROSITE" id="PS51671">
    <property type="entry name" value="ACT"/>
    <property type="match status" value="1"/>
</dbReference>
<dbReference type="Gene3D" id="3.30.70.260">
    <property type="match status" value="1"/>
</dbReference>
<sequence>MLLRLRIALPDRPGTLGRVTRALGSAGADITQVTVLDRGDGRALDDFTVYWPDAAPREHLMEALTSVDGVEIEGVWATREAPGTYPELEILKFLTTAGDRALATLIDSMPVLFSADWAAAGTEKIPRVTVYSSWRAPAEVPFPDETPARPTAFTLPSGLHLIAAPLPPLALSLVLARAEGPAFHRNEVHRLTRILEIFLMLPAIERGADRAFRKATSQTVRVHTGVENPIQ</sequence>
<name>A0ABQ4FUP6_9ACTN</name>
<evidence type="ECO:0000313" key="3">
    <source>
        <dbReference type="Proteomes" id="UP000603904"/>
    </source>
</evidence>
<reference evidence="2 3" key="1">
    <citation type="submission" date="2021-01" db="EMBL/GenBank/DDBJ databases">
        <title>Whole genome shotgun sequence of Microbispora corallina NBRC 16416.</title>
        <authorList>
            <person name="Komaki H."/>
            <person name="Tamura T."/>
        </authorList>
    </citation>
    <scope>NUCLEOTIDE SEQUENCE [LARGE SCALE GENOMIC DNA]</scope>
    <source>
        <strain evidence="2 3">NBRC 16416</strain>
    </source>
</reference>
<keyword evidence="3" id="KW-1185">Reference proteome</keyword>
<gene>
    <name evidence="2" type="ORF">Mco01_15390</name>
</gene>
<dbReference type="RefSeq" id="WP_204056176.1">
    <property type="nucleotide sequence ID" value="NZ_BAAAGP010000046.1"/>
</dbReference>